<reference evidence="1 2" key="1">
    <citation type="submission" date="2019-05" db="EMBL/GenBank/DDBJ databases">
        <title>Draft genome sequence of Nonomuraea turkmeniaca DSM 43926.</title>
        <authorList>
            <person name="Saricaoglu S."/>
            <person name="Isik K."/>
        </authorList>
    </citation>
    <scope>NUCLEOTIDE SEQUENCE [LARGE SCALE GENOMIC DNA]</scope>
    <source>
        <strain evidence="1 2">DSM 43926</strain>
    </source>
</reference>
<proteinExistence type="predicted"/>
<accession>A0A5S4FA38</accession>
<gene>
    <name evidence="1" type="ORF">ETD86_29340</name>
</gene>
<name>A0A5S4FA38_9ACTN</name>
<evidence type="ECO:0000313" key="1">
    <source>
        <dbReference type="EMBL" id="TMR14133.1"/>
    </source>
</evidence>
<sequence>MMSADGRKAIIDRAIWDVTDPARLHQVGSLSNSAEGGTPIAITGDGSIAATVENEQSTIDPVVIWG</sequence>
<protein>
    <submittedName>
        <fullName evidence="1">Uncharacterized protein</fullName>
    </submittedName>
</protein>
<comment type="caution">
    <text evidence="1">The sequence shown here is derived from an EMBL/GenBank/DDBJ whole genome shotgun (WGS) entry which is preliminary data.</text>
</comment>
<dbReference type="RefSeq" id="WP_138669458.1">
    <property type="nucleotide sequence ID" value="NZ_VCKY01000113.1"/>
</dbReference>
<evidence type="ECO:0000313" key="2">
    <source>
        <dbReference type="Proteomes" id="UP000309128"/>
    </source>
</evidence>
<dbReference type="EMBL" id="VCKY01000113">
    <property type="protein sequence ID" value="TMR14133.1"/>
    <property type="molecule type" value="Genomic_DNA"/>
</dbReference>
<keyword evidence="2" id="KW-1185">Reference proteome</keyword>
<organism evidence="1 2">
    <name type="scientific">Nonomuraea turkmeniaca</name>
    <dbReference type="NCBI Taxonomy" id="103838"/>
    <lineage>
        <taxon>Bacteria</taxon>
        <taxon>Bacillati</taxon>
        <taxon>Actinomycetota</taxon>
        <taxon>Actinomycetes</taxon>
        <taxon>Streptosporangiales</taxon>
        <taxon>Streptosporangiaceae</taxon>
        <taxon>Nonomuraea</taxon>
    </lineage>
</organism>
<dbReference type="AlphaFoldDB" id="A0A5S4FA38"/>
<dbReference type="Proteomes" id="UP000309128">
    <property type="component" value="Unassembled WGS sequence"/>
</dbReference>